<comment type="caution">
    <text evidence="2">The sequence shown here is derived from an EMBL/GenBank/DDBJ whole genome shotgun (WGS) entry which is preliminary data.</text>
</comment>
<gene>
    <name evidence="3" type="ORF">BYL167_LOCUS16049</name>
    <name evidence="2" type="ORF">KQP761_LOCUS17565</name>
</gene>
<dbReference type="Proteomes" id="UP000663834">
    <property type="component" value="Unassembled WGS sequence"/>
</dbReference>
<evidence type="ECO:0000256" key="1">
    <source>
        <dbReference type="SAM" id="MobiDB-lite"/>
    </source>
</evidence>
<proteinExistence type="predicted"/>
<evidence type="ECO:0000313" key="2">
    <source>
        <dbReference type="EMBL" id="CAF1549912.1"/>
    </source>
</evidence>
<dbReference type="EMBL" id="CAJOBH010006058">
    <property type="protein sequence ID" value="CAF4043917.1"/>
    <property type="molecule type" value="Genomic_DNA"/>
</dbReference>
<dbReference type="AlphaFoldDB" id="A0A815WZN7"/>
<feature type="region of interest" description="Disordered" evidence="1">
    <location>
        <begin position="1"/>
        <end position="33"/>
    </location>
</feature>
<evidence type="ECO:0000313" key="4">
    <source>
        <dbReference type="Proteomes" id="UP000663834"/>
    </source>
</evidence>
<accession>A0A815WZN7</accession>
<protein>
    <submittedName>
        <fullName evidence="2">Uncharacterized protein</fullName>
    </submittedName>
</protein>
<reference evidence="2" key="1">
    <citation type="submission" date="2021-02" db="EMBL/GenBank/DDBJ databases">
        <authorList>
            <person name="Nowell W R."/>
        </authorList>
    </citation>
    <scope>NUCLEOTIDE SEQUENCE</scope>
</reference>
<sequence>QPTSSTRTRQVNSTTKRPPSPPDPILRYRSKYP</sequence>
<dbReference type="EMBL" id="CAJNOW010008938">
    <property type="protein sequence ID" value="CAF1549912.1"/>
    <property type="molecule type" value="Genomic_DNA"/>
</dbReference>
<evidence type="ECO:0000313" key="3">
    <source>
        <dbReference type="EMBL" id="CAF4043917.1"/>
    </source>
</evidence>
<dbReference type="Proteomes" id="UP000681967">
    <property type="component" value="Unassembled WGS sequence"/>
</dbReference>
<feature type="non-terminal residue" evidence="2">
    <location>
        <position position="1"/>
    </location>
</feature>
<feature type="compositionally biased region" description="Polar residues" evidence="1">
    <location>
        <begin position="1"/>
        <end position="17"/>
    </location>
</feature>
<organism evidence="2 4">
    <name type="scientific">Rotaria magnacalcarata</name>
    <dbReference type="NCBI Taxonomy" id="392030"/>
    <lineage>
        <taxon>Eukaryota</taxon>
        <taxon>Metazoa</taxon>
        <taxon>Spiralia</taxon>
        <taxon>Gnathifera</taxon>
        <taxon>Rotifera</taxon>
        <taxon>Eurotatoria</taxon>
        <taxon>Bdelloidea</taxon>
        <taxon>Philodinida</taxon>
        <taxon>Philodinidae</taxon>
        <taxon>Rotaria</taxon>
    </lineage>
</organism>
<name>A0A815WZN7_9BILA</name>